<dbReference type="Pfam" id="PF14529">
    <property type="entry name" value="Exo_endo_phos_2"/>
    <property type="match status" value="1"/>
</dbReference>
<dbReference type="SUPFAM" id="SSF56219">
    <property type="entry name" value="DNase I-like"/>
    <property type="match status" value="1"/>
</dbReference>
<dbReference type="PANTHER" id="PTHR47510:SF3">
    <property type="entry name" value="ENDO_EXONUCLEASE_PHOSPHATASE DOMAIN-CONTAINING PROTEIN"/>
    <property type="match status" value="1"/>
</dbReference>
<accession>A0A1B6LGU2</accession>
<feature type="domain" description="Reverse transcriptase" evidence="1">
    <location>
        <begin position="404"/>
        <end position="544"/>
    </location>
</feature>
<protein>
    <recommendedName>
        <fullName evidence="1">Reverse transcriptase domain-containing protein</fullName>
    </recommendedName>
</protein>
<reference evidence="2" key="1">
    <citation type="submission" date="2015-11" db="EMBL/GenBank/DDBJ databases">
        <title>De novo transcriptome assembly of four potential Pierce s Disease insect vectors from Arizona vineyards.</title>
        <authorList>
            <person name="Tassone E.E."/>
        </authorList>
    </citation>
    <scope>NUCLEOTIDE SEQUENCE</scope>
</reference>
<organism evidence="2">
    <name type="scientific">Graphocephala atropunctata</name>
    <dbReference type="NCBI Taxonomy" id="36148"/>
    <lineage>
        <taxon>Eukaryota</taxon>
        <taxon>Metazoa</taxon>
        <taxon>Ecdysozoa</taxon>
        <taxon>Arthropoda</taxon>
        <taxon>Hexapoda</taxon>
        <taxon>Insecta</taxon>
        <taxon>Pterygota</taxon>
        <taxon>Neoptera</taxon>
        <taxon>Paraneoptera</taxon>
        <taxon>Hemiptera</taxon>
        <taxon>Auchenorrhyncha</taxon>
        <taxon>Membracoidea</taxon>
        <taxon>Cicadellidae</taxon>
        <taxon>Cicadellinae</taxon>
        <taxon>Cicadellini</taxon>
        <taxon>Graphocephala</taxon>
    </lineage>
</organism>
<dbReference type="Pfam" id="PF00078">
    <property type="entry name" value="RVT_1"/>
    <property type="match status" value="1"/>
</dbReference>
<dbReference type="InterPro" id="IPR036691">
    <property type="entry name" value="Endo/exonu/phosph_ase_sf"/>
</dbReference>
<sequence length="544" mass="63103">MALNVIEFCIEGHCELAAVELKLLRKRMIVITVYRPPSGNINIFFTQMTELLEHIFDTNKFIMITGDFNIDCSEESSIDTKRLIYLMKSFNFYPSIFTYTREFKNSKSIIDNIFTNIPKGEIECFNLVTSLSDHYAQISILRSISPMPDVTKYLYSRSFLPCQVTNFKIALQQEPWSKLYFENYTNIDYLYGFFQSILEKHFLNSFPLKKRNICISKCPSHINISKQTMEIRKQLKHLYIQSKNLDSSHPLRIQYQITKKDFRKMIRIEKNNVFNQKVSNSKNISKTYWEIINSHRNNSKSSNFIDTLQDNNGGITNKPEEIATLFNDHFINITQDMSVSHKAYYSNKGISDSLFMSPTSEAEVIRIINSLKTSNTAGFDGTSTKLLKACSSEMSKPLTYLINKSISTGKFPKQLKKAIVKPLLKNGNPNDVMNYRPISILSTISKVFEKVIYLRLYAFLEKHLILSTNQYGFKRKTSTIDAMFQLISNIVSDLDRKKNTIALCLDIRKAFDTVNHVCLIRKLQNFGIRGIALDWFESYLTNRY</sequence>
<name>A0A1B6LGU2_9HEMI</name>
<dbReference type="CDD" id="cd01650">
    <property type="entry name" value="RT_nLTR_like"/>
    <property type="match status" value="1"/>
</dbReference>
<dbReference type="PANTHER" id="PTHR47510">
    <property type="entry name" value="REVERSE TRANSCRIPTASE DOMAIN-CONTAINING PROTEIN"/>
    <property type="match status" value="1"/>
</dbReference>
<proteinExistence type="predicted"/>
<dbReference type="GO" id="GO:0071897">
    <property type="term" value="P:DNA biosynthetic process"/>
    <property type="evidence" value="ECO:0007669"/>
    <property type="project" value="UniProtKB-ARBA"/>
</dbReference>
<evidence type="ECO:0000313" key="2">
    <source>
        <dbReference type="EMBL" id="JAT22915.1"/>
    </source>
</evidence>
<dbReference type="SUPFAM" id="SSF56672">
    <property type="entry name" value="DNA/RNA polymerases"/>
    <property type="match status" value="1"/>
</dbReference>
<dbReference type="PROSITE" id="PS50878">
    <property type="entry name" value="RT_POL"/>
    <property type="match status" value="1"/>
</dbReference>
<dbReference type="EMBL" id="GEBQ01017062">
    <property type="protein sequence ID" value="JAT22915.1"/>
    <property type="molecule type" value="Transcribed_RNA"/>
</dbReference>
<dbReference type="InterPro" id="IPR043502">
    <property type="entry name" value="DNA/RNA_pol_sf"/>
</dbReference>
<dbReference type="AlphaFoldDB" id="A0A1B6LGU2"/>
<dbReference type="InterPro" id="IPR005135">
    <property type="entry name" value="Endo/exonuclease/phosphatase"/>
</dbReference>
<gene>
    <name evidence="2" type="ORF">g.19051</name>
</gene>
<evidence type="ECO:0000259" key="1">
    <source>
        <dbReference type="PROSITE" id="PS50878"/>
    </source>
</evidence>
<feature type="non-terminal residue" evidence="2">
    <location>
        <position position="544"/>
    </location>
</feature>
<dbReference type="InterPro" id="IPR000477">
    <property type="entry name" value="RT_dom"/>
</dbReference>
<dbReference type="GO" id="GO:0003824">
    <property type="term" value="F:catalytic activity"/>
    <property type="evidence" value="ECO:0007669"/>
    <property type="project" value="InterPro"/>
</dbReference>
<dbReference type="Gene3D" id="3.60.10.10">
    <property type="entry name" value="Endonuclease/exonuclease/phosphatase"/>
    <property type="match status" value="1"/>
</dbReference>